<evidence type="ECO:0000256" key="1">
    <source>
        <dbReference type="SAM" id="MobiDB-lite"/>
    </source>
</evidence>
<evidence type="ECO:0000259" key="2">
    <source>
        <dbReference type="PROSITE" id="PS50206"/>
    </source>
</evidence>
<dbReference type="Proteomes" id="UP000263377">
    <property type="component" value="Unassembled WGS sequence"/>
</dbReference>
<dbReference type="CDD" id="cd00158">
    <property type="entry name" value="RHOD"/>
    <property type="match status" value="1"/>
</dbReference>
<accession>A0A372ZN25</accession>
<dbReference type="Gene3D" id="3.40.250.10">
    <property type="entry name" value="Rhodanese-like domain"/>
    <property type="match status" value="1"/>
</dbReference>
<dbReference type="SUPFAM" id="SSF52821">
    <property type="entry name" value="Rhodanese/Cell cycle control phosphatase"/>
    <property type="match status" value="1"/>
</dbReference>
<reference evidence="3 4" key="1">
    <citation type="submission" date="2018-08" db="EMBL/GenBank/DDBJ databases">
        <title>Diversity &amp; Physiological Properties of Lignin-Decomposing Actinobacteria from Soil.</title>
        <authorList>
            <person name="Roh S.G."/>
            <person name="Kim S.B."/>
        </authorList>
    </citation>
    <scope>NUCLEOTIDE SEQUENCE [LARGE SCALE GENOMIC DNA]</scope>
    <source>
        <strain evidence="3 4">MMS17-GH009</strain>
    </source>
</reference>
<feature type="domain" description="Rhodanese" evidence="2">
    <location>
        <begin position="36"/>
        <end position="125"/>
    </location>
</feature>
<dbReference type="SMART" id="SM00450">
    <property type="entry name" value="RHOD"/>
    <property type="match status" value="1"/>
</dbReference>
<dbReference type="EMBL" id="QVIG01000001">
    <property type="protein sequence ID" value="RGD56882.1"/>
    <property type="molecule type" value="Genomic_DNA"/>
</dbReference>
<gene>
    <name evidence="3" type="ORF">DR950_02935</name>
</gene>
<keyword evidence="4" id="KW-1185">Reference proteome</keyword>
<dbReference type="RefSeq" id="WP_117485527.1">
    <property type="nucleotide sequence ID" value="NZ_QVIG01000001.1"/>
</dbReference>
<protein>
    <submittedName>
        <fullName evidence="3">Rhodanese-like domain-containing protein</fullName>
    </submittedName>
</protein>
<feature type="region of interest" description="Disordered" evidence="1">
    <location>
        <begin position="1"/>
        <end position="27"/>
    </location>
</feature>
<evidence type="ECO:0000313" key="3">
    <source>
        <dbReference type="EMBL" id="RGD56882.1"/>
    </source>
</evidence>
<organism evidence="3 4">
    <name type="scientific">Kitasatospora xanthocidica</name>
    <dbReference type="NCBI Taxonomy" id="83382"/>
    <lineage>
        <taxon>Bacteria</taxon>
        <taxon>Bacillati</taxon>
        <taxon>Actinomycetota</taxon>
        <taxon>Actinomycetes</taxon>
        <taxon>Kitasatosporales</taxon>
        <taxon>Streptomycetaceae</taxon>
        <taxon>Kitasatospora</taxon>
    </lineage>
</organism>
<dbReference type="InterPro" id="IPR036873">
    <property type="entry name" value="Rhodanese-like_dom_sf"/>
</dbReference>
<dbReference type="PROSITE" id="PS50206">
    <property type="entry name" value="RHODANESE_3"/>
    <property type="match status" value="1"/>
</dbReference>
<dbReference type="InterPro" id="IPR001763">
    <property type="entry name" value="Rhodanese-like_dom"/>
</dbReference>
<dbReference type="Pfam" id="PF00581">
    <property type="entry name" value="Rhodanese"/>
    <property type="match status" value="1"/>
</dbReference>
<sequence>MPLLPHAHGPYARRPDAHGPGTPGRATPAEAHELARTGTAVLLDVREAAEFAAGHAPGALHQPLIGLAAGVPLPTEVAGRTVLAICRSGNRSGRAAELLARRGVEALNVVGGMGAWALAGLPVTTPDGGAGHVI</sequence>
<comment type="caution">
    <text evidence="3">The sequence shown here is derived from an EMBL/GenBank/DDBJ whole genome shotgun (WGS) entry which is preliminary data.</text>
</comment>
<dbReference type="PANTHER" id="PTHR45431">
    <property type="entry name" value="RHODANESE-LIKE DOMAIN-CONTAINING PROTEIN 15, CHLOROPLASTIC"/>
    <property type="match status" value="1"/>
</dbReference>
<dbReference type="InterPro" id="IPR052367">
    <property type="entry name" value="Thiosulfate_ST/Rhodanese-like"/>
</dbReference>
<dbReference type="PANTHER" id="PTHR45431:SF3">
    <property type="entry name" value="RHODANESE-LIKE DOMAIN-CONTAINING PROTEIN 15, CHLOROPLASTIC"/>
    <property type="match status" value="1"/>
</dbReference>
<evidence type="ECO:0000313" key="4">
    <source>
        <dbReference type="Proteomes" id="UP000263377"/>
    </source>
</evidence>
<proteinExistence type="predicted"/>
<dbReference type="AlphaFoldDB" id="A0A372ZN25"/>
<name>A0A372ZN25_9ACTN</name>